<reference evidence="2 3" key="1">
    <citation type="submission" date="2017-11" db="EMBL/GenBank/DDBJ databases">
        <title>Animal gut microbial communities from fecal samples from Wisconsin, USA.</title>
        <authorList>
            <person name="Neumann A."/>
        </authorList>
    </citation>
    <scope>NUCLEOTIDE SEQUENCE [LARGE SCALE GENOMIC DNA]</scope>
    <source>
        <strain evidence="2 3">UWS3</strain>
    </source>
</reference>
<evidence type="ECO:0000313" key="2">
    <source>
        <dbReference type="EMBL" id="PJJ42089.1"/>
    </source>
</evidence>
<evidence type="ECO:0000313" key="3">
    <source>
        <dbReference type="Proteomes" id="UP000231134"/>
    </source>
</evidence>
<evidence type="ECO:0000256" key="1">
    <source>
        <dbReference type="SAM" id="SignalP"/>
    </source>
</evidence>
<name>A0A2M9A8P1_9BACT</name>
<sequence length="332" mass="37140">MSVWFRGLAKVFPICAIFASVVLANTDPSAMEASAPDTSFRVKMEHSLMFIGTILPHRSLRNSESLHDWPFFAFASPLGWNSSLKMEKDVGSLVTVKGMTGLGLTLFGVGLRADATVALLRLLELGVEGSVGSAVNFGSYATFMGVYDPDKQEFSPDLFLTEFSYGVKYHAGMTLPLMLVLPKSEWTRILLRPTAELTYSAYTGAEDGEVWKAGSGNYVNGYHYRWGGTLMYMLPFKHVPMAMFAANVSGFLHESDFDAVYKPYDPTFKTITLTPMLSIKFDDKWGGMLMGNFSRDRKYRHYHFETGTELSQERIGTEWGLKAVMMTLSRKF</sequence>
<feature type="signal peptide" evidence="1">
    <location>
        <begin position="1"/>
        <end position="24"/>
    </location>
</feature>
<dbReference type="Proteomes" id="UP000231134">
    <property type="component" value="Unassembled WGS sequence"/>
</dbReference>
<protein>
    <recommendedName>
        <fullName evidence="4">Protochlamydia outer membrane protein domain-containing protein</fullName>
    </recommendedName>
</protein>
<proteinExistence type="predicted"/>
<dbReference type="AlphaFoldDB" id="A0A2M9A8P1"/>
<dbReference type="EMBL" id="PGEX01000001">
    <property type="protein sequence ID" value="PJJ42089.1"/>
    <property type="molecule type" value="Genomic_DNA"/>
</dbReference>
<evidence type="ECO:0008006" key="4">
    <source>
        <dbReference type="Google" id="ProtNLM"/>
    </source>
</evidence>
<gene>
    <name evidence="2" type="ORF">BGX16_2105</name>
</gene>
<keyword evidence="1" id="KW-0732">Signal</keyword>
<comment type="caution">
    <text evidence="2">The sequence shown here is derived from an EMBL/GenBank/DDBJ whole genome shotgun (WGS) entry which is preliminary data.</text>
</comment>
<organism evidence="2 3">
    <name type="scientific">Hallerella succinigenes</name>
    <dbReference type="NCBI Taxonomy" id="1896222"/>
    <lineage>
        <taxon>Bacteria</taxon>
        <taxon>Pseudomonadati</taxon>
        <taxon>Fibrobacterota</taxon>
        <taxon>Fibrobacteria</taxon>
        <taxon>Fibrobacterales</taxon>
        <taxon>Fibrobacteraceae</taxon>
        <taxon>Hallerella</taxon>
    </lineage>
</organism>
<feature type="chain" id="PRO_5014728215" description="Protochlamydia outer membrane protein domain-containing protein" evidence="1">
    <location>
        <begin position="25"/>
        <end position="332"/>
    </location>
</feature>
<keyword evidence="3" id="KW-1185">Reference proteome</keyword>
<accession>A0A2M9A8P1</accession>